<dbReference type="Proteomes" id="UP000419138">
    <property type="component" value="Unassembled WGS sequence"/>
</dbReference>
<name>A0A646KPE1_STRJU</name>
<proteinExistence type="predicted"/>
<feature type="non-terminal residue" evidence="1">
    <location>
        <position position="1"/>
    </location>
</feature>
<protein>
    <submittedName>
        <fullName evidence="1">Peptidoglycan-binding protein</fullName>
    </submittedName>
</protein>
<sequence>QQAVGRTVNGTVDTTTWSALLDGPVRDRISLARQIRDAAAITLATAHSGGVDAASTARQNIVDTADGKGAATSPWSDVPGQRVFLNAQMLNGLLKLTTDHGYTLSISELVGGDHSANSRHYVGVAVDINYINGTHVGSGAPHAAAMAACTKLGATEVLGPGDAGHSTHIHCGWPRP</sequence>
<keyword evidence="2" id="KW-1185">Reference proteome</keyword>
<evidence type="ECO:0000313" key="2">
    <source>
        <dbReference type="Proteomes" id="UP000419138"/>
    </source>
</evidence>
<dbReference type="AlphaFoldDB" id="A0A646KPE1"/>
<comment type="caution">
    <text evidence="1">The sequence shown here is derived from an EMBL/GenBank/DDBJ whole genome shotgun (WGS) entry which is preliminary data.</text>
</comment>
<gene>
    <name evidence="1" type="ORF">FF041_29490</name>
</gene>
<dbReference type="SUPFAM" id="SSF55166">
    <property type="entry name" value="Hedgehog/DD-peptidase"/>
    <property type="match status" value="1"/>
</dbReference>
<dbReference type="EMBL" id="VCLA01000187">
    <property type="protein sequence ID" value="MQT04152.1"/>
    <property type="molecule type" value="Genomic_DNA"/>
</dbReference>
<organism evidence="1 2">
    <name type="scientific">Streptomyces jumonjinensis</name>
    <dbReference type="NCBI Taxonomy" id="1945"/>
    <lineage>
        <taxon>Bacteria</taxon>
        <taxon>Bacillati</taxon>
        <taxon>Actinomycetota</taxon>
        <taxon>Actinomycetes</taxon>
        <taxon>Kitasatosporales</taxon>
        <taxon>Streptomycetaceae</taxon>
        <taxon>Streptomyces</taxon>
    </lineage>
</organism>
<reference evidence="1 2" key="1">
    <citation type="submission" date="2019-05" db="EMBL/GenBank/DDBJ databases">
        <title>Comparative genomics and metabolomics analyses of clavulanic acid producing Streptomyces species provides insight into specialized metabolism and evolution of beta-lactam biosynthetic gene clusters.</title>
        <authorList>
            <person name="Moore M.A."/>
            <person name="Cruz-Morales P."/>
            <person name="Barona Gomez F."/>
            <person name="Kapil T."/>
        </authorList>
    </citation>
    <scope>NUCLEOTIDE SEQUENCE [LARGE SCALE GENOMIC DNA]</scope>
    <source>
        <strain evidence="1 2">NRRL 5741</strain>
    </source>
</reference>
<evidence type="ECO:0000313" key="1">
    <source>
        <dbReference type="EMBL" id="MQT04152.1"/>
    </source>
</evidence>
<accession>A0A646KPE1</accession>
<dbReference type="InterPro" id="IPR009045">
    <property type="entry name" value="Zn_M74/Hedgehog-like"/>
</dbReference>